<keyword evidence="5" id="KW-0675">Receptor</keyword>
<evidence type="ECO:0000256" key="3">
    <source>
        <dbReference type="ARBA" id="ARBA00022989"/>
    </source>
</evidence>
<evidence type="ECO:0000259" key="8">
    <source>
        <dbReference type="Pfam" id="PF01094"/>
    </source>
</evidence>
<dbReference type="InterPro" id="IPR050726">
    <property type="entry name" value="mGluR"/>
</dbReference>
<evidence type="ECO:0000313" key="10">
    <source>
        <dbReference type="Proteomes" id="UP001186944"/>
    </source>
</evidence>
<protein>
    <recommendedName>
        <fullName evidence="8">Receptor ligand binding region domain-containing protein</fullName>
    </recommendedName>
</protein>
<accession>A0AA88XRF1</accession>
<name>A0AA88XRF1_PINIB</name>
<keyword evidence="2 7" id="KW-0812">Transmembrane</keyword>
<dbReference type="Pfam" id="PF01094">
    <property type="entry name" value="ANF_receptor"/>
    <property type="match status" value="1"/>
</dbReference>
<feature type="domain" description="Receptor ligand binding region" evidence="8">
    <location>
        <begin position="37"/>
        <end position="338"/>
    </location>
</feature>
<dbReference type="InterPro" id="IPR028082">
    <property type="entry name" value="Peripla_BP_I"/>
</dbReference>
<keyword evidence="3 7" id="KW-1133">Transmembrane helix</keyword>
<dbReference type="GO" id="GO:0004930">
    <property type="term" value="F:G protein-coupled receptor activity"/>
    <property type="evidence" value="ECO:0007669"/>
    <property type="project" value="InterPro"/>
</dbReference>
<dbReference type="Gene3D" id="3.40.50.2300">
    <property type="match status" value="1"/>
</dbReference>
<comment type="subcellular location">
    <subcellularLocation>
        <location evidence="1">Membrane</location>
        <topology evidence="1">Multi-pass membrane protein</topology>
    </subcellularLocation>
</comment>
<keyword evidence="4 7" id="KW-0472">Membrane</keyword>
<feature type="transmembrane region" description="Helical" evidence="7">
    <location>
        <begin position="570"/>
        <end position="594"/>
    </location>
</feature>
<dbReference type="InterPro" id="IPR000337">
    <property type="entry name" value="GPCR_3"/>
</dbReference>
<gene>
    <name evidence="9" type="ORF">FSP39_001028</name>
</gene>
<sequence>MGLDARLPLYSSFQIYIAVYIYYSGMVTNNVFVITPGLLGPEYSSEAIGTSRIINTLPKKDQLLQIPFSSTADSLSNREAFRNIKRSIPVDRIQQEVMVSHLKKLEWNYVAVVYEDSDYGKESFAEFRSYASKSDICIPFHSKLSFGSLGELDPSEINVILRDITQHVESPISGVVFFGSSKSIQLILSSTDTLRGQYSFRLLFVLSSFVHMEEDYFKKDGNVMKAARGVYIVSPPKITYSGFTEHWRTILNDPAKVVNESSTNSWLKQLYYDIHTCNTNTDIMNCMPSVSGEKQAKYESIYTPYAIEAILIFAKLMKKMHAVYCKNETGLCSNMKNVLTENRGELVQISDDFVLNIDRDFPSLQVNISITFQNATDAIKHGTISDYEVFQYRKCTTDSLEFCFPKRLASSTSFDQDLWTPFAQNAMLSLLGGCSQAFVKLCGPQFQGICADYRAKVGEVVDEIKKEELVIDDSGLEKRVFSANGDGNVGYRIYQVQKMVNNPLKTEYVQVGRSTLDENGFTFEKHRLSFPYGGVPSKCPNTRACSHCFTSDNISTVKPQDQSKEDCTPVVAGMGAVIAILSIALITFIVMFIWNHRSSNGKYQLKEICM</sequence>
<keyword evidence="10" id="KW-1185">Reference proteome</keyword>
<dbReference type="AlphaFoldDB" id="A0AA88XRF1"/>
<keyword evidence="6" id="KW-0325">Glycoprotein</keyword>
<evidence type="ECO:0000256" key="2">
    <source>
        <dbReference type="ARBA" id="ARBA00022692"/>
    </source>
</evidence>
<proteinExistence type="predicted"/>
<evidence type="ECO:0000256" key="6">
    <source>
        <dbReference type="ARBA" id="ARBA00023180"/>
    </source>
</evidence>
<dbReference type="GO" id="GO:0016020">
    <property type="term" value="C:membrane"/>
    <property type="evidence" value="ECO:0007669"/>
    <property type="project" value="UniProtKB-SubCell"/>
</dbReference>
<dbReference type="InterPro" id="IPR001828">
    <property type="entry name" value="ANF_lig-bd_rcpt"/>
</dbReference>
<comment type="caution">
    <text evidence="9">The sequence shown here is derived from an EMBL/GenBank/DDBJ whole genome shotgun (WGS) entry which is preliminary data.</text>
</comment>
<reference evidence="9" key="1">
    <citation type="submission" date="2019-08" db="EMBL/GenBank/DDBJ databases">
        <title>The improved chromosome-level genome for the pearl oyster Pinctada fucata martensii using PacBio sequencing and Hi-C.</title>
        <authorList>
            <person name="Zheng Z."/>
        </authorList>
    </citation>
    <scope>NUCLEOTIDE SEQUENCE</scope>
    <source>
        <strain evidence="9">ZZ-2019</strain>
        <tissue evidence="9">Adductor muscle</tissue>
    </source>
</reference>
<evidence type="ECO:0000256" key="7">
    <source>
        <dbReference type="SAM" id="Phobius"/>
    </source>
</evidence>
<evidence type="ECO:0000256" key="5">
    <source>
        <dbReference type="ARBA" id="ARBA00023170"/>
    </source>
</evidence>
<dbReference type="SUPFAM" id="SSF53822">
    <property type="entry name" value="Periplasmic binding protein-like I"/>
    <property type="match status" value="1"/>
</dbReference>
<dbReference type="PANTHER" id="PTHR24060">
    <property type="entry name" value="METABOTROPIC GLUTAMATE RECEPTOR"/>
    <property type="match status" value="1"/>
</dbReference>
<evidence type="ECO:0000313" key="9">
    <source>
        <dbReference type="EMBL" id="KAK3089122.1"/>
    </source>
</evidence>
<dbReference type="Proteomes" id="UP001186944">
    <property type="component" value="Unassembled WGS sequence"/>
</dbReference>
<organism evidence="9 10">
    <name type="scientific">Pinctada imbricata</name>
    <name type="common">Atlantic pearl-oyster</name>
    <name type="synonym">Pinctada martensii</name>
    <dbReference type="NCBI Taxonomy" id="66713"/>
    <lineage>
        <taxon>Eukaryota</taxon>
        <taxon>Metazoa</taxon>
        <taxon>Spiralia</taxon>
        <taxon>Lophotrochozoa</taxon>
        <taxon>Mollusca</taxon>
        <taxon>Bivalvia</taxon>
        <taxon>Autobranchia</taxon>
        <taxon>Pteriomorphia</taxon>
        <taxon>Pterioida</taxon>
        <taxon>Pterioidea</taxon>
        <taxon>Pteriidae</taxon>
        <taxon>Pinctada</taxon>
    </lineage>
</organism>
<evidence type="ECO:0000256" key="4">
    <source>
        <dbReference type="ARBA" id="ARBA00023136"/>
    </source>
</evidence>
<evidence type="ECO:0000256" key="1">
    <source>
        <dbReference type="ARBA" id="ARBA00004141"/>
    </source>
</evidence>
<dbReference type="EMBL" id="VSWD01000010">
    <property type="protein sequence ID" value="KAK3089122.1"/>
    <property type="molecule type" value="Genomic_DNA"/>
</dbReference>
<dbReference type="PRINTS" id="PR00248">
    <property type="entry name" value="GPCRMGR"/>
</dbReference>